<keyword evidence="1" id="KW-0677">Repeat</keyword>
<organism evidence="4 5">
    <name type="scientific">Cyclotella atomus</name>
    <dbReference type="NCBI Taxonomy" id="382360"/>
    <lineage>
        <taxon>Eukaryota</taxon>
        <taxon>Sar</taxon>
        <taxon>Stramenopiles</taxon>
        <taxon>Ochrophyta</taxon>
        <taxon>Bacillariophyta</taxon>
        <taxon>Coscinodiscophyceae</taxon>
        <taxon>Thalassiosirophycidae</taxon>
        <taxon>Stephanodiscales</taxon>
        <taxon>Stephanodiscaceae</taxon>
        <taxon>Cyclotella</taxon>
    </lineage>
</organism>
<dbReference type="Pfam" id="PF13637">
    <property type="entry name" value="Ank_4"/>
    <property type="match status" value="1"/>
</dbReference>
<dbReference type="InterPro" id="IPR002110">
    <property type="entry name" value="Ankyrin_rpt"/>
</dbReference>
<gene>
    <name evidence="4" type="ORF">ACHAWO_004017</name>
</gene>
<dbReference type="InterPro" id="IPR036770">
    <property type="entry name" value="Ankyrin_rpt-contain_sf"/>
</dbReference>
<dbReference type="InterPro" id="IPR050745">
    <property type="entry name" value="Multifunctional_regulatory"/>
</dbReference>
<dbReference type="SUPFAM" id="SSF48403">
    <property type="entry name" value="Ankyrin repeat"/>
    <property type="match status" value="1"/>
</dbReference>
<evidence type="ECO:0000256" key="3">
    <source>
        <dbReference type="SAM" id="MobiDB-lite"/>
    </source>
</evidence>
<name>A0ABD3P2X4_9STRA</name>
<accession>A0ABD3P2X4</accession>
<dbReference type="PANTHER" id="PTHR24189">
    <property type="entry name" value="MYOTROPHIN"/>
    <property type="match status" value="1"/>
</dbReference>
<keyword evidence="5" id="KW-1185">Reference proteome</keyword>
<evidence type="ECO:0000313" key="4">
    <source>
        <dbReference type="EMBL" id="KAL3782171.1"/>
    </source>
</evidence>
<dbReference type="Proteomes" id="UP001530400">
    <property type="component" value="Unassembled WGS sequence"/>
</dbReference>
<keyword evidence="2" id="KW-0040">ANK repeat</keyword>
<evidence type="ECO:0008006" key="6">
    <source>
        <dbReference type="Google" id="ProtNLM"/>
    </source>
</evidence>
<protein>
    <recommendedName>
        <fullName evidence="6">Ankyrin</fullName>
    </recommendedName>
</protein>
<evidence type="ECO:0000256" key="1">
    <source>
        <dbReference type="ARBA" id="ARBA00022737"/>
    </source>
</evidence>
<feature type="compositionally biased region" description="Polar residues" evidence="3">
    <location>
        <begin position="226"/>
        <end position="235"/>
    </location>
</feature>
<dbReference type="PANTHER" id="PTHR24189:SF50">
    <property type="entry name" value="ANKYRIN REPEAT AND SOCS BOX PROTEIN 2"/>
    <property type="match status" value="1"/>
</dbReference>
<feature type="compositionally biased region" description="Polar residues" evidence="3">
    <location>
        <begin position="298"/>
        <end position="334"/>
    </location>
</feature>
<evidence type="ECO:0000313" key="5">
    <source>
        <dbReference type="Proteomes" id="UP001530400"/>
    </source>
</evidence>
<evidence type="ECO:0000256" key="2">
    <source>
        <dbReference type="ARBA" id="ARBA00023043"/>
    </source>
</evidence>
<feature type="compositionally biased region" description="Polar residues" evidence="3">
    <location>
        <begin position="367"/>
        <end position="378"/>
    </location>
</feature>
<dbReference type="AlphaFoldDB" id="A0ABD3P2X4"/>
<sequence length="549" mass="61691">MEVDYATPTRLYESIQSSDWTSASRAIRLYPDEASTWVVRRDDGEVLWRFLPLHSALARNPPSSFIETLIDAYPAALAEKDVSGMLPIHYAAGNRCPSEIMETLLQNSASVWEVDGNGMTPLHYIGAYGCDAKITVEMMLDAAREHGDVKELIGMKDSGGMTPLKLAREAQYSGKEGVVSTMEEWMNERSEKASDNRIGLQVITAQSPRHSVPRSAKNSPHRSSSRGKGSFSQAEIASPEAKEKNFQHVISPRNSGSQSGEYPIHMMDSRSPFDSPRVRLNTSTDTDTRNDALARRSYTITTRSLESPRHSSTPHLTTPTMSNTNACNMKTPRSSGKGGRFGFDHPPPSPRYHQSLTSPRGSLLSPRAQQSPAQHQQLDLQTELQRLQRENESLRRQLQLNGQSDMRMLQMQNETLMIQTQQKDAENDDLRAQLAEYQHDSRYNIIAAQQTEATRARLQAILAQLQQRETSLTSIIQLAEQREHVRLQSYTVRKQELLKLLAVEENERQKESGYVYEGMTIGGAFGRELRALEEIRGEVGRMLEGLNFS</sequence>
<comment type="caution">
    <text evidence="4">The sequence shown here is derived from an EMBL/GenBank/DDBJ whole genome shotgun (WGS) entry which is preliminary data.</text>
</comment>
<proteinExistence type="predicted"/>
<dbReference type="EMBL" id="JALLPJ020000818">
    <property type="protein sequence ID" value="KAL3782171.1"/>
    <property type="molecule type" value="Genomic_DNA"/>
</dbReference>
<dbReference type="Gene3D" id="1.25.40.20">
    <property type="entry name" value="Ankyrin repeat-containing domain"/>
    <property type="match status" value="1"/>
</dbReference>
<feature type="region of interest" description="Disordered" evidence="3">
    <location>
        <begin position="203"/>
        <end position="378"/>
    </location>
</feature>
<reference evidence="4 5" key="1">
    <citation type="submission" date="2024-10" db="EMBL/GenBank/DDBJ databases">
        <title>Updated reference genomes for cyclostephanoid diatoms.</title>
        <authorList>
            <person name="Roberts W.R."/>
            <person name="Alverson A.J."/>
        </authorList>
    </citation>
    <scope>NUCLEOTIDE SEQUENCE [LARGE SCALE GENOMIC DNA]</scope>
    <source>
        <strain evidence="4 5">AJA010-31</strain>
    </source>
</reference>